<dbReference type="GO" id="GO:0005774">
    <property type="term" value="C:vacuolar membrane"/>
    <property type="evidence" value="ECO:0007669"/>
    <property type="project" value="UniProtKB-SubCell"/>
</dbReference>
<dbReference type="GO" id="GO:0005886">
    <property type="term" value="C:plasma membrane"/>
    <property type="evidence" value="ECO:0007669"/>
    <property type="project" value="TreeGrafter"/>
</dbReference>
<protein>
    <recommendedName>
        <fullName evidence="7">Peptidase S9 prolyl oligopeptidase catalytic domain-containing protein</fullName>
    </recommendedName>
</protein>
<dbReference type="SUPFAM" id="SSF53474">
    <property type="entry name" value="alpha/beta-Hydrolases"/>
    <property type="match status" value="1"/>
</dbReference>
<dbReference type="Gene3D" id="3.40.50.1820">
    <property type="entry name" value="alpha/beta hydrolase"/>
    <property type="match status" value="1"/>
</dbReference>
<organism evidence="8 9">
    <name type="scientific">Physocladia obscura</name>
    <dbReference type="NCBI Taxonomy" id="109957"/>
    <lineage>
        <taxon>Eukaryota</taxon>
        <taxon>Fungi</taxon>
        <taxon>Fungi incertae sedis</taxon>
        <taxon>Chytridiomycota</taxon>
        <taxon>Chytridiomycota incertae sedis</taxon>
        <taxon>Chytridiomycetes</taxon>
        <taxon>Chytridiales</taxon>
        <taxon>Chytriomycetaceae</taxon>
        <taxon>Physocladia</taxon>
    </lineage>
</organism>
<gene>
    <name evidence="8" type="ORF">HK100_007276</name>
</gene>
<dbReference type="PROSITE" id="PS00708">
    <property type="entry name" value="PRO_ENDOPEP_SER"/>
    <property type="match status" value="1"/>
</dbReference>
<dbReference type="Proteomes" id="UP001211907">
    <property type="component" value="Unassembled WGS sequence"/>
</dbReference>
<dbReference type="InterPro" id="IPR050278">
    <property type="entry name" value="Serine_Prot_S9B/DPPIV"/>
</dbReference>
<evidence type="ECO:0000256" key="6">
    <source>
        <dbReference type="ARBA" id="ARBA00023180"/>
    </source>
</evidence>
<dbReference type="PANTHER" id="PTHR11731">
    <property type="entry name" value="PROTEASE FAMILY S9B,C DIPEPTIDYL-PEPTIDASE IV-RELATED"/>
    <property type="match status" value="1"/>
</dbReference>
<keyword evidence="4" id="KW-0378">Hydrolase</keyword>
<comment type="subcellular location">
    <subcellularLocation>
        <location evidence="1">Vacuole membrane</location>
        <topology evidence="1">Single-pass type II membrane protein</topology>
    </subcellularLocation>
</comment>
<evidence type="ECO:0000256" key="1">
    <source>
        <dbReference type="ARBA" id="ARBA00004576"/>
    </source>
</evidence>
<dbReference type="Pfam" id="PF00326">
    <property type="entry name" value="Peptidase_S9"/>
    <property type="match status" value="1"/>
</dbReference>
<reference evidence="8" key="1">
    <citation type="submission" date="2020-05" db="EMBL/GenBank/DDBJ databases">
        <title>Phylogenomic resolution of chytrid fungi.</title>
        <authorList>
            <person name="Stajich J.E."/>
            <person name="Amses K."/>
            <person name="Simmons R."/>
            <person name="Seto K."/>
            <person name="Myers J."/>
            <person name="Bonds A."/>
            <person name="Quandt C.A."/>
            <person name="Barry K."/>
            <person name="Liu P."/>
            <person name="Grigoriev I."/>
            <person name="Longcore J.E."/>
            <person name="James T.Y."/>
        </authorList>
    </citation>
    <scope>NUCLEOTIDE SEQUENCE</scope>
    <source>
        <strain evidence="8">JEL0513</strain>
    </source>
</reference>
<dbReference type="EMBL" id="JADGJH010003420">
    <property type="protein sequence ID" value="KAJ3091064.1"/>
    <property type="molecule type" value="Genomic_DNA"/>
</dbReference>
<name>A0AAD5X8C9_9FUNG</name>
<proteinExistence type="predicted"/>
<keyword evidence="9" id="KW-1185">Reference proteome</keyword>
<dbReference type="AlphaFoldDB" id="A0AAD5X8C9"/>
<evidence type="ECO:0000256" key="3">
    <source>
        <dbReference type="ARBA" id="ARBA00022670"/>
    </source>
</evidence>
<dbReference type="InterPro" id="IPR002471">
    <property type="entry name" value="Pept_S9_AS"/>
</dbReference>
<keyword evidence="5" id="KW-0720">Serine protease</keyword>
<evidence type="ECO:0000256" key="5">
    <source>
        <dbReference type="ARBA" id="ARBA00022825"/>
    </source>
</evidence>
<dbReference type="GO" id="GO:0004252">
    <property type="term" value="F:serine-type endopeptidase activity"/>
    <property type="evidence" value="ECO:0007669"/>
    <property type="project" value="InterPro"/>
</dbReference>
<keyword evidence="2" id="KW-0031">Aminopeptidase</keyword>
<dbReference type="InterPro" id="IPR001375">
    <property type="entry name" value="Peptidase_S9_cat"/>
</dbReference>
<dbReference type="GO" id="GO:0004177">
    <property type="term" value="F:aminopeptidase activity"/>
    <property type="evidence" value="ECO:0007669"/>
    <property type="project" value="UniProtKB-KW"/>
</dbReference>
<dbReference type="PANTHER" id="PTHR11731:SF200">
    <property type="entry name" value="DIPEPTIDYL PEPTIDASE 10, ISOFORM B"/>
    <property type="match status" value="1"/>
</dbReference>
<keyword evidence="3" id="KW-0645">Protease</keyword>
<accession>A0AAD5X8C9</accession>
<evidence type="ECO:0000256" key="4">
    <source>
        <dbReference type="ARBA" id="ARBA00022801"/>
    </source>
</evidence>
<evidence type="ECO:0000259" key="7">
    <source>
        <dbReference type="Pfam" id="PF00326"/>
    </source>
</evidence>
<evidence type="ECO:0000313" key="8">
    <source>
        <dbReference type="EMBL" id="KAJ3091064.1"/>
    </source>
</evidence>
<comment type="caution">
    <text evidence="8">The sequence shown here is derived from an EMBL/GenBank/DDBJ whole genome shotgun (WGS) entry which is preliminary data.</text>
</comment>
<sequence>MIMYVDPRGTCCKGRGFRSAVSKQLGKVEADDVVEAAKYLIDKGYVDREKVAVWGWSYGGFLAGKVIEKNSGVINTGVSVAPVTDWKFYDSIYTERYMKTPLMNPKGYETSAVTDMAGFKNSEFLLIHGTGDDNVHFQNSLALIWKLTASHVHSYQVQFYPDSDHSMNAGNAFSELFELLHRFLDRRFGIGGGVDGTNKSRRDGMDKKIVEQKHGVVDGLNWDLYDQE</sequence>
<evidence type="ECO:0000256" key="2">
    <source>
        <dbReference type="ARBA" id="ARBA00022438"/>
    </source>
</evidence>
<keyword evidence="6" id="KW-0325">Glycoprotein</keyword>
<feature type="domain" description="Peptidase S9 prolyl oligopeptidase catalytic" evidence="7">
    <location>
        <begin position="2"/>
        <end position="189"/>
    </location>
</feature>
<dbReference type="GO" id="GO:0006508">
    <property type="term" value="P:proteolysis"/>
    <property type="evidence" value="ECO:0007669"/>
    <property type="project" value="UniProtKB-KW"/>
</dbReference>
<dbReference type="InterPro" id="IPR029058">
    <property type="entry name" value="AB_hydrolase_fold"/>
</dbReference>
<evidence type="ECO:0000313" key="9">
    <source>
        <dbReference type="Proteomes" id="UP001211907"/>
    </source>
</evidence>
<dbReference type="GO" id="GO:0008239">
    <property type="term" value="F:dipeptidyl-peptidase activity"/>
    <property type="evidence" value="ECO:0007669"/>
    <property type="project" value="TreeGrafter"/>
</dbReference>